<accession>A0ABR0S712</accession>
<organism evidence="2 3">
    <name type="scientific">Cladobotryum mycophilum</name>
    <dbReference type="NCBI Taxonomy" id="491253"/>
    <lineage>
        <taxon>Eukaryota</taxon>
        <taxon>Fungi</taxon>
        <taxon>Dikarya</taxon>
        <taxon>Ascomycota</taxon>
        <taxon>Pezizomycotina</taxon>
        <taxon>Sordariomycetes</taxon>
        <taxon>Hypocreomycetidae</taxon>
        <taxon>Hypocreales</taxon>
        <taxon>Hypocreaceae</taxon>
        <taxon>Cladobotryum</taxon>
    </lineage>
</organism>
<dbReference type="EMBL" id="JAVFKD010000016">
    <property type="protein sequence ID" value="KAK5987953.1"/>
    <property type="molecule type" value="Genomic_DNA"/>
</dbReference>
<feature type="domain" description="F-box" evidence="1">
    <location>
        <begin position="5"/>
        <end position="50"/>
    </location>
</feature>
<dbReference type="InterPro" id="IPR036047">
    <property type="entry name" value="F-box-like_dom_sf"/>
</dbReference>
<dbReference type="Pfam" id="PF12937">
    <property type="entry name" value="F-box-like"/>
    <property type="match status" value="1"/>
</dbReference>
<evidence type="ECO:0000313" key="3">
    <source>
        <dbReference type="Proteomes" id="UP001338125"/>
    </source>
</evidence>
<proteinExistence type="predicted"/>
<name>A0ABR0S712_9HYPO</name>
<dbReference type="InterPro" id="IPR001810">
    <property type="entry name" value="F-box_dom"/>
</dbReference>
<evidence type="ECO:0000313" key="2">
    <source>
        <dbReference type="EMBL" id="KAK5987953.1"/>
    </source>
</evidence>
<keyword evidence="3" id="KW-1185">Reference proteome</keyword>
<evidence type="ECO:0000259" key="1">
    <source>
        <dbReference type="PROSITE" id="PS50181"/>
    </source>
</evidence>
<gene>
    <name evidence="2" type="ORF">PT974_12089</name>
</gene>
<comment type="caution">
    <text evidence="2">The sequence shown here is derived from an EMBL/GenBank/DDBJ whole genome shotgun (WGS) entry which is preliminary data.</text>
</comment>
<protein>
    <recommendedName>
        <fullName evidence="1">F-box domain-containing protein</fullName>
    </recommendedName>
</protein>
<sequence>MSETHCPVKSLPNELLSTILSELSSNDLLPAVAVDRLWHSLAVRILHRRLLSAASLPDNELILECYHPSAKISTPYLSCRYLGMSVRDGPAGVSAAAMDGECPSFADLRRLYSSFRPVKTEDNRQRRPRFGWIMPSVGSSAQAAAAAARERDEDETATEDVHLDDGERFSQLCTVTNVVKPGIRPGLFSHHINISDGVIRVFRHWLASMASDNSAAAAVSNSSSSSSSEATTSMFSSDDPRVLWVDDDAKSVGLRFRVMPGPSERMPLISDPDEDDPPVTYKLVYEEILVRTSKLLLAAEQTTIPHAGLSGKDIIIAPM</sequence>
<reference evidence="2 3" key="1">
    <citation type="submission" date="2024-01" db="EMBL/GenBank/DDBJ databases">
        <title>Complete genome of Cladobotryum mycophilum ATHUM6906.</title>
        <authorList>
            <person name="Christinaki A.C."/>
            <person name="Myridakis A.I."/>
            <person name="Kouvelis V.N."/>
        </authorList>
    </citation>
    <scope>NUCLEOTIDE SEQUENCE [LARGE SCALE GENOMIC DNA]</scope>
    <source>
        <strain evidence="2 3">ATHUM6906</strain>
    </source>
</reference>
<dbReference type="SUPFAM" id="SSF81383">
    <property type="entry name" value="F-box domain"/>
    <property type="match status" value="1"/>
</dbReference>
<dbReference type="PROSITE" id="PS50181">
    <property type="entry name" value="FBOX"/>
    <property type="match status" value="1"/>
</dbReference>
<dbReference type="Proteomes" id="UP001338125">
    <property type="component" value="Unassembled WGS sequence"/>
</dbReference>